<dbReference type="InterPro" id="IPR005248">
    <property type="entry name" value="NadD/NMNAT"/>
</dbReference>
<protein>
    <recommendedName>
        <fullName evidence="10">Probable nicotinate-nucleotide adenylyltransferase</fullName>
        <ecNumber evidence="10">2.7.7.18</ecNumber>
    </recommendedName>
    <alternativeName>
        <fullName evidence="10">Deamido-NAD(+) diphosphorylase</fullName>
    </alternativeName>
    <alternativeName>
        <fullName evidence="10">Deamido-NAD(+) pyrophosphorylase</fullName>
    </alternativeName>
    <alternativeName>
        <fullName evidence="10">Nicotinate mononucleotide adenylyltransferase</fullName>
        <shortName evidence="10">NaMN adenylyltransferase</shortName>
    </alternativeName>
</protein>
<dbReference type="InterPro" id="IPR014729">
    <property type="entry name" value="Rossmann-like_a/b/a_fold"/>
</dbReference>
<dbReference type="SUPFAM" id="SSF52374">
    <property type="entry name" value="Nucleotidylyl transferase"/>
    <property type="match status" value="1"/>
</dbReference>
<name>A0A7S8E6W4_9CHLR</name>
<keyword evidence="8 10" id="KW-0520">NAD</keyword>
<evidence type="ECO:0000256" key="1">
    <source>
        <dbReference type="ARBA" id="ARBA00002324"/>
    </source>
</evidence>
<keyword evidence="13" id="KW-1185">Reference proteome</keyword>
<dbReference type="Gene3D" id="3.40.50.620">
    <property type="entry name" value="HUPs"/>
    <property type="match status" value="1"/>
</dbReference>
<dbReference type="RefSeq" id="WP_195169530.1">
    <property type="nucleotide sequence ID" value="NZ_CP062983.1"/>
</dbReference>
<dbReference type="NCBIfam" id="TIGR00482">
    <property type="entry name" value="nicotinate (nicotinamide) nucleotide adenylyltransferase"/>
    <property type="match status" value="1"/>
</dbReference>
<keyword evidence="5 10" id="KW-0548">Nucleotidyltransferase</keyword>
<evidence type="ECO:0000256" key="10">
    <source>
        <dbReference type="HAMAP-Rule" id="MF_00244"/>
    </source>
</evidence>
<evidence type="ECO:0000313" key="12">
    <source>
        <dbReference type="EMBL" id="QPC81457.1"/>
    </source>
</evidence>
<evidence type="ECO:0000256" key="9">
    <source>
        <dbReference type="ARBA" id="ARBA00048721"/>
    </source>
</evidence>
<dbReference type="EMBL" id="CP062983">
    <property type="protein sequence ID" value="QPC81457.1"/>
    <property type="molecule type" value="Genomic_DNA"/>
</dbReference>
<dbReference type="PANTHER" id="PTHR39321:SF3">
    <property type="entry name" value="PHOSPHOPANTETHEINE ADENYLYLTRANSFERASE"/>
    <property type="match status" value="1"/>
</dbReference>
<organism evidence="12 13">
    <name type="scientific">Phototrophicus methaneseepsis</name>
    <dbReference type="NCBI Taxonomy" id="2710758"/>
    <lineage>
        <taxon>Bacteria</taxon>
        <taxon>Bacillati</taxon>
        <taxon>Chloroflexota</taxon>
        <taxon>Candidatus Thermofontia</taxon>
        <taxon>Phototrophicales</taxon>
        <taxon>Phototrophicaceae</taxon>
        <taxon>Phototrophicus</taxon>
    </lineage>
</organism>
<evidence type="ECO:0000256" key="4">
    <source>
        <dbReference type="ARBA" id="ARBA00022679"/>
    </source>
</evidence>
<dbReference type="NCBIfam" id="NF000840">
    <property type="entry name" value="PRK00071.1-3"/>
    <property type="match status" value="1"/>
</dbReference>
<keyword evidence="7 10" id="KW-0067">ATP-binding</keyword>
<dbReference type="GO" id="GO:0004515">
    <property type="term" value="F:nicotinate-nucleotide adenylyltransferase activity"/>
    <property type="evidence" value="ECO:0007669"/>
    <property type="project" value="UniProtKB-UniRule"/>
</dbReference>
<dbReference type="HAMAP" id="MF_00244">
    <property type="entry name" value="NaMN_adenylyltr"/>
    <property type="match status" value="1"/>
</dbReference>
<evidence type="ECO:0000256" key="7">
    <source>
        <dbReference type="ARBA" id="ARBA00022840"/>
    </source>
</evidence>
<dbReference type="Pfam" id="PF01467">
    <property type="entry name" value="CTP_transf_like"/>
    <property type="match status" value="1"/>
</dbReference>
<evidence type="ECO:0000313" key="13">
    <source>
        <dbReference type="Proteomes" id="UP000594468"/>
    </source>
</evidence>
<proteinExistence type="inferred from homology"/>
<evidence type="ECO:0000256" key="2">
    <source>
        <dbReference type="ARBA" id="ARBA00005019"/>
    </source>
</evidence>
<dbReference type="UniPathway" id="UPA00253">
    <property type="reaction ID" value="UER00332"/>
</dbReference>
<gene>
    <name evidence="10 12" type="primary">nadD</name>
    <name evidence="12" type="ORF">G4Y79_17395</name>
</gene>
<comment type="similarity">
    <text evidence="10">Belongs to the NadD family.</text>
</comment>
<feature type="domain" description="Cytidyltransferase-like" evidence="11">
    <location>
        <begin position="6"/>
        <end position="170"/>
    </location>
</feature>
<dbReference type="GO" id="GO:0009435">
    <property type="term" value="P:NAD+ biosynthetic process"/>
    <property type="evidence" value="ECO:0007669"/>
    <property type="project" value="UniProtKB-UniRule"/>
</dbReference>
<evidence type="ECO:0000256" key="6">
    <source>
        <dbReference type="ARBA" id="ARBA00022741"/>
    </source>
</evidence>
<dbReference type="AlphaFoldDB" id="A0A7S8E6W4"/>
<accession>A0A7S8E6W4</accession>
<evidence type="ECO:0000256" key="5">
    <source>
        <dbReference type="ARBA" id="ARBA00022695"/>
    </source>
</evidence>
<evidence type="ECO:0000256" key="8">
    <source>
        <dbReference type="ARBA" id="ARBA00023027"/>
    </source>
</evidence>
<keyword evidence="4 10" id="KW-0808">Transferase</keyword>
<keyword evidence="6 10" id="KW-0547">Nucleotide-binding</keyword>
<evidence type="ECO:0000256" key="3">
    <source>
        <dbReference type="ARBA" id="ARBA00022642"/>
    </source>
</evidence>
<keyword evidence="3 10" id="KW-0662">Pyridine nucleotide biosynthesis</keyword>
<evidence type="ECO:0000259" key="11">
    <source>
        <dbReference type="Pfam" id="PF01467"/>
    </source>
</evidence>
<dbReference type="KEGG" id="pmet:G4Y79_17395"/>
<dbReference type="PANTHER" id="PTHR39321">
    <property type="entry name" value="NICOTINATE-NUCLEOTIDE ADENYLYLTRANSFERASE-RELATED"/>
    <property type="match status" value="1"/>
</dbReference>
<comment type="function">
    <text evidence="1 10">Catalyzes the reversible adenylation of nicotinate mononucleotide (NaMN) to nicotinic acid adenine dinucleotide (NaAD).</text>
</comment>
<dbReference type="Proteomes" id="UP000594468">
    <property type="component" value="Chromosome"/>
</dbReference>
<reference evidence="12 13" key="1">
    <citation type="submission" date="2020-02" db="EMBL/GenBank/DDBJ databases">
        <authorList>
            <person name="Zheng R.K."/>
            <person name="Sun C.M."/>
        </authorList>
    </citation>
    <scope>NUCLEOTIDE SEQUENCE [LARGE SCALE GENOMIC DNA]</scope>
    <source>
        <strain evidence="13">rifampicinis</strain>
    </source>
</reference>
<dbReference type="GO" id="GO:0005524">
    <property type="term" value="F:ATP binding"/>
    <property type="evidence" value="ECO:0007669"/>
    <property type="project" value="UniProtKB-KW"/>
</dbReference>
<dbReference type="InterPro" id="IPR004821">
    <property type="entry name" value="Cyt_trans-like"/>
</dbReference>
<dbReference type="EC" id="2.7.7.18" evidence="10"/>
<comment type="catalytic activity">
    <reaction evidence="9 10">
        <text>nicotinate beta-D-ribonucleotide + ATP + H(+) = deamido-NAD(+) + diphosphate</text>
        <dbReference type="Rhea" id="RHEA:22860"/>
        <dbReference type="ChEBI" id="CHEBI:15378"/>
        <dbReference type="ChEBI" id="CHEBI:30616"/>
        <dbReference type="ChEBI" id="CHEBI:33019"/>
        <dbReference type="ChEBI" id="CHEBI:57502"/>
        <dbReference type="ChEBI" id="CHEBI:58437"/>
        <dbReference type="EC" id="2.7.7.18"/>
    </reaction>
</comment>
<comment type="pathway">
    <text evidence="2 10">Cofactor biosynthesis; NAD(+) biosynthesis; deamido-NAD(+) from nicotinate D-ribonucleotide: step 1/1.</text>
</comment>
<sequence length="203" mass="23385">MQRIGILGGTFDPPQFGHLILAEYTREALALDHVLFVPVGDHPQKDNTRQPIQHRLEMLELAIESNPYFSISHVDLERPGPHYSADTVAVIQEQYPDAQLYFVMGGDNLRSLPTWERARDLYRRARLAVMKRADENISKDMHQDIFPDLHEHVDIIDVPLLSVWISSTLVTQRLLEGKSVRYLVPEKVLDYIEEQQLYVPTSS</sequence>
<dbReference type="CDD" id="cd02165">
    <property type="entry name" value="NMNAT"/>
    <property type="match status" value="1"/>
</dbReference>